<keyword evidence="3" id="KW-0482">Metalloprotease</keyword>
<dbReference type="InterPro" id="IPR000998">
    <property type="entry name" value="MAM_dom"/>
</dbReference>
<reference evidence="3 4" key="1">
    <citation type="submission" date="2020-08" db="EMBL/GenBank/DDBJ databases">
        <title>Genome public.</title>
        <authorList>
            <person name="Liu C."/>
            <person name="Sun Q."/>
        </authorList>
    </citation>
    <scope>NUCLEOTIDE SEQUENCE [LARGE SCALE GENOMIC DNA]</scope>
    <source>
        <strain evidence="3 4">NSJ-79</strain>
    </source>
</reference>
<dbReference type="InterPro" id="IPR013320">
    <property type="entry name" value="ConA-like_dom_sf"/>
</dbReference>
<dbReference type="PANTHER" id="PTHR41775:SF1">
    <property type="entry name" value="PEPTIDASE M6-LIKE DOMAIN-CONTAINING PROTEIN"/>
    <property type="match status" value="1"/>
</dbReference>
<feature type="domain" description="MAM" evidence="1">
    <location>
        <begin position="544"/>
        <end position="685"/>
    </location>
</feature>
<dbReference type="Pfam" id="PF05547">
    <property type="entry name" value="Peptidase_M6"/>
    <property type="match status" value="1"/>
</dbReference>
<evidence type="ECO:0000313" key="3">
    <source>
        <dbReference type="EMBL" id="MBC5634962.1"/>
    </source>
</evidence>
<dbReference type="NCBIfam" id="TIGR03296">
    <property type="entry name" value="M6dom_TIGR03296"/>
    <property type="match status" value="1"/>
</dbReference>
<dbReference type="SUPFAM" id="SSF55486">
    <property type="entry name" value="Metalloproteases ('zincins'), catalytic domain"/>
    <property type="match status" value="1"/>
</dbReference>
<dbReference type="GO" id="GO:0008237">
    <property type="term" value="F:metallopeptidase activity"/>
    <property type="evidence" value="ECO:0007669"/>
    <property type="project" value="UniProtKB-KW"/>
</dbReference>
<keyword evidence="3" id="KW-0645">Protease</keyword>
<keyword evidence="3" id="KW-0378">Hydrolase</keyword>
<dbReference type="PANTHER" id="PTHR41775">
    <property type="entry name" value="SECRETED PROTEIN-RELATED"/>
    <property type="match status" value="1"/>
</dbReference>
<sequence>MKKRKFPARKSLLSLIFVWTCIATYAVSAYPGLVRSRCADGTYVNLRLKGDECGKWAVTEDGYTLLRDSLGEWCYATVNPQGETCVSRWRISAARPGELTAFLRGTPKRLQVQKKSDLLKSARNRPVEPLSPVAGELKALVILMQFEDLKFEKSQADFNALFNQANYGEDGARGSVKDFYRENSYGKLNLTCDVLGPYTASRSMGYYGGNDRSDQDGHPKQLFLEALDFVSSQINLADYDTDHDGYINNIHIIFAGYGEEAGGPADAVWSHEALFAEPLKIGDVRITGYSCAPELRGNEGHGISRIGVHCHEMGHSFGAKDFYDTDYETNGEYSGTGQWDLMASGSWNDGGISPAHFNPYVKTGFGWTNCVTLEGGEEEVVLPPSLESDKIYRIETDTENDYFLLENRRKIGFDEALPGEGLVIYHVLPQITQRSADNTINAAFPQTCYPVCAGSDYAVPEINPLSYGDVNSRRCPFPGGSVSKDFTAWTVPAALSSGGGFAGVGLKNIEHDEEGNIVFRVVEEKSPDEQTIVFSEGFEGKELAWSDEQLQGDSFWEIHKPSLLTPTMPDAAEGIQYLMMKMERKFMPLAVARVVSPAIKSGGEGMAFLSFMYQNQSVFSKQGTFKVLYKQFGQADWQCLATLSDVSNSWKQYRIDLPVTGADFRIAFEGEMEAGLLLIDDVKVYSDAATSASPVPVKSASLICYGMQGKVCVESNESVRFRIYDLTGKVVYSGTLWEGLNTIKMDPGVYIGVSEKAVSKFSVY</sequence>
<proteinExistence type="predicted"/>
<gene>
    <name evidence="3" type="ORF">H8S65_19675</name>
</gene>
<organism evidence="3 4">
    <name type="scientific">Parabacteroides hominis</name>
    <dbReference type="NCBI Taxonomy" id="2763057"/>
    <lineage>
        <taxon>Bacteria</taxon>
        <taxon>Pseudomonadati</taxon>
        <taxon>Bacteroidota</taxon>
        <taxon>Bacteroidia</taxon>
        <taxon>Bacteroidales</taxon>
        <taxon>Tannerellaceae</taxon>
        <taxon>Parabacteroides</taxon>
    </lineage>
</organism>
<dbReference type="EMBL" id="JACOOJ010000060">
    <property type="protein sequence ID" value="MBC5634962.1"/>
    <property type="molecule type" value="Genomic_DNA"/>
</dbReference>
<feature type="domain" description="Peptidase M6-like" evidence="2">
    <location>
        <begin position="161"/>
        <end position="362"/>
    </location>
</feature>
<evidence type="ECO:0000259" key="1">
    <source>
        <dbReference type="Pfam" id="PF00629"/>
    </source>
</evidence>
<keyword evidence="4" id="KW-1185">Reference proteome</keyword>
<dbReference type="RefSeq" id="WP_186931524.1">
    <property type="nucleotide sequence ID" value="NZ_JACOOJ010000060.1"/>
</dbReference>
<dbReference type="Pfam" id="PF00629">
    <property type="entry name" value="MAM"/>
    <property type="match status" value="1"/>
</dbReference>
<dbReference type="InterPro" id="IPR008757">
    <property type="entry name" value="Peptidase_M6-like_domain"/>
</dbReference>
<comment type="caution">
    <text evidence="3">The sequence shown here is derived from an EMBL/GenBank/DDBJ whole genome shotgun (WGS) entry which is preliminary data.</text>
</comment>
<protein>
    <submittedName>
        <fullName evidence="3">M6 family metalloprotease domain-containing protein</fullName>
    </submittedName>
</protein>
<name>A0ABR7DVQ6_9BACT</name>
<dbReference type="Proteomes" id="UP000651475">
    <property type="component" value="Unassembled WGS sequence"/>
</dbReference>
<accession>A0ABR7DVQ6</accession>
<evidence type="ECO:0000259" key="2">
    <source>
        <dbReference type="Pfam" id="PF05547"/>
    </source>
</evidence>
<evidence type="ECO:0000313" key="4">
    <source>
        <dbReference type="Proteomes" id="UP000651475"/>
    </source>
</evidence>
<dbReference type="SUPFAM" id="SSF49899">
    <property type="entry name" value="Concanavalin A-like lectins/glucanases"/>
    <property type="match status" value="1"/>
</dbReference>
<dbReference type="Gene3D" id="2.60.120.200">
    <property type="match status" value="1"/>
</dbReference>